<evidence type="ECO:0000256" key="1">
    <source>
        <dbReference type="SAM" id="MobiDB-lite"/>
    </source>
</evidence>
<feature type="compositionally biased region" description="Low complexity" evidence="1">
    <location>
        <begin position="63"/>
        <end position="77"/>
    </location>
</feature>
<dbReference type="InterPro" id="IPR014118">
    <property type="entry name" value="T4SS_TraV"/>
</dbReference>
<dbReference type="Pfam" id="PF09676">
    <property type="entry name" value="TraV"/>
    <property type="match status" value="1"/>
</dbReference>
<gene>
    <name evidence="2" type="ORF">DFQ59_10827</name>
</gene>
<dbReference type="OrthoDB" id="5298305at2"/>
<reference evidence="2 3" key="1">
    <citation type="submission" date="2018-07" db="EMBL/GenBank/DDBJ databases">
        <title>Genomic Encyclopedia of Type Strains, Phase IV (KMG-IV): sequencing the most valuable type-strain genomes for metagenomic binning, comparative biology and taxonomic classification.</title>
        <authorList>
            <person name="Goeker M."/>
        </authorList>
    </citation>
    <scope>NUCLEOTIDE SEQUENCE [LARGE SCALE GENOMIC DNA]</scope>
    <source>
        <strain evidence="2 3">DSM 26407</strain>
    </source>
</reference>
<dbReference type="Proteomes" id="UP000252707">
    <property type="component" value="Unassembled WGS sequence"/>
</dbReference>
<protein>
    <submittedName>
        <fullName evidence="2">Type IV conjugative transfer system lipoprotein TraV</fullName>
    </submittedName>
</protein>
<dbReference type="EMBL" id="QPJY01000008">
    <property type="protein sequence ID" value="RCX27999.1"/>
    <property type="molecule type" value="Genomic_DNA"/>
</dbReference>
<dbReference type="AlphaFoldDB" id="A0A369C278"/>
<name>A0A369C278_9GAMM</name>
<comment type="caution">
    <text evidence="2">The sequence shown here is derived from an EMBL/GenBank/DDBJ whole genome shotgun (WGS) entry which is preliminary data.</text>
</comment>
<keyword evidence="3" id="KW-1185">Reference proteome</keyword>
<sequence length="129" mass="13305">MKSVTRLGVLLALLGLGGCGGAPRYGCPVGEGISCSPESDIYAAVMAGGLTRGSASPEAPVSGETADAGGPAAASGPRTVVATVTPGAPVLTRPEQLRVWVRRWEDAEGDLHDETYLFLRLDEGRWSLP</sequence>
<dbReference type="PROSITE" id="PS51257">
    <property type="entry name" value="PROKAR_LIPOPROTEIN"/>
    <property type="match status" value="1"/>
</dbReference>
<evidence type="ECO:0000313" key="2">
    <source>
        <dbReference type="EMBL" id="RCX27999.1"/>
    </source>
</evidence>
<keyword evidence="2" id="KW-0449">Lipoprotein</keyword>
<proteinExistence type="predicted"/>
<evidence type="ECO:0000313" key="3">
    <source>
        <dbReference type="Proteomes" id="UP000252707"/>
    </source>
</evidence>
<dbReference type="RefSeq" id="WP_114280423.1">
    <property type="nucleotide sequence ID" value="NZ_QPJY01000008.1"/>
</dbReference>
<accession>A0A369C278</accession>
<organism evidence="2 3">
    <name type="scientific">Thioalbus denitrificans</name>
    <dbReference type="NCBI Taxonomy" id="547122"/>
    <lineage>
        <taxon>Bacteria</taxon>
        <taxon>Pseudomonadati</taxon>
        <taxon>Pseudomonadota</taxon>
        <taxon>Gammaproteobacteria</taxon>
        <taxon>Chromatiales</taxon>
        <taxon>Ectothiorhodospiraceae</taxon>
        <taxon>Thioalbus</taxon>
    </lineage>
</organism>
<feature type="region of interest" description="Disordered" evidence="1">
    <location>
        <begin position="51"/>
        <end position="77"/>
    </location>
</feature>